<evidence type="ECO:0000313" key="2">
    <source>
        <dbReference type="Proteomes" id="UP000245119"/>
    </source>
</evidence>
<protein>
    <submittedName>
        <fullName evidence="1">Uncharacterized protein</fullName>
    </submittedName>
</protein>
<organism evidence="1 2">
    <name type="scientific">Pomacea canaliculata</name>
    <name type="common">Golden apple snail</name>
    <dbReference type="NCBI Taxonomy" id="400727"/>
    <lineage>
        <taxon>Eukaryota</taxon>
        <taxon>Metazoa</taxon>
        <taxon>Spiralia</taxon>
        <taxon>Lophotrochozoa</taxon>
        <taxon>Mollusca</taxon>
        <taxon>Gastropoda</taxon>
        <taxon>Caenogastropoda</taxon>
        <taxon>Architaenioglossa</taxon>
        <taxon>Ampullarioidea</taxon>
        <taxon>Ampullariidae</taxon>
        <taxon>Pomacea</taxon>
    </lineage>
</organism>
<evidence type="ECO:0000313" key="1">
    <source>
        <dbReference type="EMBL" id="PVD26605.1"/>
    </source>
</evidence>
<accession>A0A2T7NZL4</accession>
<dbReference type="AlphaFoldDB" id="A0A2T7NZL4"/>
<comment type="caution">
    <text evidence="1">The sequence shown here is derived from an EMBL/GenBank/DDBJ whole genome shotgun (WGS) entry which is preliminary data.</text>
</comment>
<keyword evidence="2" id="KW-1185">Reference proteome</keyword>
<sequence>MSDYSVVSRQAEVIPAADCETATHKSSTTGKASLMSTAPAQASATLVLTPTGGSSAPAAAWAGRRVVQSGDWPCPLYQKERDYAGANGTTCASYFTLVVEL</sequence>
<dbReference type="Proteomes" id="UP000245119">
    <property type="component" value="Linkage Group LG8"/>
</dbReference>
<reference evidence="1 2" key="1">
    <citation type="submission" date="2018-04" db="EMBL/GenBank/DDBJ databases">
        <title>The genome of golden apple snail Pomacea canaliculata provides insight into stress tolerance and invasive adaptation.</title>
        <authorList>
            <person name="Liu C."/>
            <person name="Liu B."/>
            <person name="Ren Y."/>
            <person name="Zhang Y."/>
            <person name="Wang H."/>
            <person name="Li S."/>
            <person name="Jiang F."/>
            <person name="Yin L."/>
            <person name="Zhang G."/>
            <person name="Qian W."/>
            <person name="Fan W."/>
        </authorList>
    </citation>
    <scope>NUCLEOTIDE SEQUENCE [LARGE SCALE GENOMIC DNA]</scope>
    <source>
        <strain evidence="1">SZHN2017</strain>
        <tissue evidence="1">Muscle</tissue>
    </source>
</reference>
<gene>
    <name evidence="1" type="ORF">C0Q70_14282</name>
</gene>
<dbReference type="EMBL" id="PZQS01000008">
    <property type="protein sequence ID" value="PVD26605.1"/>
    <property type="molecule type" value="Genomic_DNA"/>
</dbReference>
<proteinExistence type="predicted"/>
<name>A0A2T7NZL4_POMCA</name>